<dbReference type="GO" id="GO:0030170">
    <property type="term" value="F:pyridoxal phosphate binding"/>
    <property type="evidence" value="ECO:0007669"/>
    <property type="project" value="InterPro"/>
</dbReference>
<comment type="caution">
    <text evidence="13">The sequence shown here is derived from an EMBL/GenBank/DDBJ whole genome shotgun (WGS) entry which is preliminary data.</text>
</comment>
<comment type="cofactor">
    <cofactor evidence="1 12">
        <name>pyridoxal 5'-phosphate</name>
        <dbReference type="ChEBI" id="CHEBI:597326"/>
    </cofactor>
</comment>
<dbReference type="InterPro" id="IPR054542">
    <property type="entry name" value="Cys_met_metab_PP"/>
</dbReference>
<protein>
    <recommendedName>
        <fullName evidence="4">L-methionine gamma-lyase</fullName>
        <ecNumber evidence="3">4.4.1.11</ecNumber>
        <ecNumber evidence="7">4.4.1.2</ecNumber>
    </recommendedName>
    <alternativeName>
        <fullName evidence="8">Homocysteine desulfhydrase</fullName>
    </alternativeName>
</protein>
<reference evidence="13 14" key="1">
    <citation type="submission" date="2015-09" db="EMBL/GenBank/DDBJ databases">
        <title>Genome sequence of Oxobacter pfennigii DSM 3222.</title>
        <authorList>
            <person name="Poehlein A."/>
            <person name="Bengelsdorf F.R."/>
            <person name="Schiel-Bengelsdorf B."/>
            <person name="Duerre P."/>
            <person name="Daniel R."/>
        </authorList>
    </citation>
    <scope>NUCLEOTIDE SEQUENCE [LARGE SCALE GENOMIC DNA]</scope>
    <source>
        <strain evidence="13 14">DSM 3222</strain>
    </source>
</reference>
<keyword evidence="5 11" id="KW-0663">Pyridoxal phosphate</keyword>
<dbReference type="GO" id="GO:0019346">
    <property type="term" value="P:transsulfuration"/>
    <property type="evidence" value="ECO:0007669"/>
    <property type="project" value="InterPro"/>
</dbReference>
<dbReference type="EC" id="4.4.1.2" evidence="7"/>
<dbReference type="FunFam" id="3.90.1150.10:FF:000008">
    <property type="entry name" value="Cystathionine gamma-synthase"/>
    <property type="match status" value="1"/>
</dbReference>
<dbReference type="Proteomes" id="UP000050326">
    <property type="component" value="Unassembled WGS sequence"/>
</dbReference>
<evidence type="ECO:0000256" key="3">
    <source>
        <dbReference type="ARBA" id="ARBA00012222"/>
    </source>
</evidence>
<evidence type="ECO:0000256" key="4">
    <source>
        <dbReference type="ARBA" id="ARBA00019040"/>
    </source>
</evidence>
<dbReference type="GO" id="GO:0005737">
    <property type="term" value="C:cytoplasm"/>
    <property type="evidence" value="ECO:0007669"/>
    <property type="project" value="TreeGrafter"/>
</dbReference>
<dbReference type="EC" id="4.4.1.11" evidence="3"/>
<evidence type="ECO:0000256" key="5">
    <source>
        <dbReference type="ARBA" id="ARBA00022898"/>
    </source>
</evidence>
<evidence type="ECO:0000256" key="8">
    <source>
        <dbReference type="ARBA" id="ARBA00047199"/>
    </source>
</evidence>
<dbReference type="NCBIfam" id="TIGR01328">
    <property type="entry name" value="met_gam_lyase"/>
    <property type="match status" value="1"/>
</dbReference>
<accession>A0A0P8W6L5</accession>
<dbReference type="Gene3D" id="3.40.640.10">
    <property type="entry name" value="Type I PLP-dependent aspartate aminotransferase-like (Major domain)"/>
    <property type="match status" value="1"/>
</dbReference>
<dbReference type="Pfam" id="PF01053">
    <property type="entry name" value="Cys_Met_Meta_PP"/>
    <property type="match status" value="1"/>
</dbReference>
<feature type="modified residue" description="N6-(pyridoxal phosphate)lysine" evidence="11">
    <location>
        <position position="212"/>
    </location>
</feature>
<dbReference type="InterPro" id="IPR015422">
    <property type="entry name" value="PyrdxlP-dep_Trfase_small"/>
</dbReference>
<evidence type="ECO:0000256" key="2">
    <source>
        <dbReference type="ARBA" id="ARBA00008667"/>
    </source>
</evidence>
<proteinExistence type="inferred from homology"/>
<evidence type="ECO:0000256" key="12">
    <source>
        <dbReference type="RuleBase" id="RU362118"/>
    </source>
</evidence>
<evidence type="ECO:0000256" key="11">
    <source>
        <dbReference type="PIRSR" id="PIRSR001434-2"/>
    </source>
</evidence>
<dbReference type="PATRIC" id="fig|36849.3.peg.2657"/>
<evidence type="ECO:0000256" key="10">
    <source>
        <dbReference type="ARBA" id="ARBA00052699"/>
    </source>
</evidence>
<dbReference type="InterPro" id="IPR000277">
    <property type="entry name" value="Cys/Met-Metab_PyrdxlP-dep_enz"/>
</dbReference>
<comment type="similarity">
    <text evidence="2">Belongs to the trans-sulfuration enzymes family. L-methionine gamma-lyase subfamily.</text>
</comment>
<dbReference type="SUPFAM" id="SSF53383">
    <property type="entry name" value="PLP-dependent transferases"/>
    <property type="match status" value="1"/>
</dbReference>
<evidence type="ECO:0000313" key="14">
    <source>
        <dbReference type="Proteomes" id="UP000050326"/>
    </source>
</evidence>
<evidence type="ECO:0000256" key="9">
    <source>
        <dbReference type="ARBA" id="ARBA00048780"/>
    </source>
</evidence>
<dbReference type="InterPro" id="IPR015424">
    <property type="entry name" value="PyrdxlP-dep_Trfase"/>
</dbReference>
<sequence length="402" mass="43829">MNKEQLKNMGFATKAIHGGKKKDQYGALSTPIHQTSTFIFDSAAQGARRFALEEDGYIYTRVGNPTNAVLEEKIAILEGAESAVATASGMGAISSAFWTILKTGDHVVAAKTLYGCTFAYLNHGLTRYGVEVTFVDITDPENVRKAMKSNTKIVYLETPDNPTLQITDIEAVSKIAHEKEGCMVLVDNTFCTPYTQRPLELGADVVVHSGTKFLNGHGDVISGFVVGSAEYIKLVRLFGIKDMTGSCLSPFDAYLMIRGLKTLDIRMEKHCKNAMEVAKFLESHPAVERVYYPGLESFPQYELAKKQMSLPGAVIAFEVRGGVEEGKKIMNSVKLCTLAVSLGDAETLIQHPASMTHSPYTKEERLASGITDGLIRLAVGLENAEDIIADLKQALDLITFSV</sequence>
<dbReference type="OrthoDB" id="9780685at2"/>
<dbReference type="GO" id="GO:0047982">
    <property type="term" value="F:homocysteine desulfhydrase activity"/>
    <property type="evidence" value="ECO:0007669"/>
    <property type="project" value="UniProtKB-EC"/>
</dbReference>
<evidence type="ECO:0000313" key="13">
    <source>
        <dbReference type="EMBL" id="KPU44345.1"/>
    </source>
</evidence>
<dbReference type="InterPro" id="IPR006237">
    <property type="entry name" value="L-Met_gamma_lys"/>
</dbReference>
<evidence type="ECO:0000256" key="1">
    <source>
        <dbReference type="ARBA" id="ARBA00001933"/>
    </source>
</evidence>
<dbReference type="NCBIfam" id="NF004876">
    <property type="entry name" value="PRK06234.1"/>
    <property type="match status" value="1"/>
</dbReference>
<dbReference type="PANTHER" id="PTHR11808">
    <property type="entry name" value="TRANS-SULFURATION ENZYME FAMILY MEMBER"/>
    <property type="match status" value="1"/>
</dbReference>
<dbReference type="GO" id="GO:0018826">
    <property type="term" value="F:methionine gamma-lyase activity"/>
    <property type="evidence" value="ECO:0007669"/>
    <property type="project" value="UniProtKB-EC"/>
</dbReference>
<evidence type="ECO:0000256" key="6">
    <source>
        <dbReference type="ARBA" id="ARBA00023239"/>
    </source>
</evidence>
<dbReference type="Gene3D" id="3.90.1150.10">
    <property type="entry name" value="Aspartate Aminotransferase, domain 1"/>
    <property type="match status" value="1"/>
</dbReference>
<dbReference type="PANTHER" id="PTHR11808:SF80">
    <property type="entry name" value="CYSTATHIONINE GAMMA-LYASE"/>
    <property type="match status" value="1"/>
</dbReference>
<keyword evidence="14" id="KW-1185">Reference proteome</keyword>
<keyword evidence="6 13" id="KW-0456">Lyase</keyword>
<name>A0A0P8W6L5_9CLOT</name>
<comment type="catalytic activity">
    <reaction evidence="10">
        <text>L-methionine + H2O = methanethiol + 2-oxobutanoate + NH4(+)</text>
        <dbReference type="Rhea" id="RHEA:23800"/>
        <dbReference type="ChEBI" id="CHEBI:15377"/>
        <dbReference type="ChEBI" id="CHEBI:16007"/>
        <dbReference type="ChEBI" id="CHEBI:16763"/>
        <dbReference type="ChEBI" id="CHEBI:28938"/>
        <dbReference type="ChEBI" id="CHEBI:57844"/>
        <dbReference type="EC" id="4.4.1.11"/>
    </reaction>
    <physiologicalReaction direction="left-to-right" evidence="10">
        <dbReference type="Rhea" id="RHEA:23801"/>
    </physiologicalReaction>
</comment>
<organism evidence="13 14">
    <name type="scientific">Oxobacter pfennigii</name>
    <dbReference type="NCBI Taxonomy" id="36849"/>
    <lineage>
        <taxon>Bacteria</taxon>
        <taxon>Bacillati</taxon>
        <taxon>Bacillota</taxon>
        <taxon>Clostridia</taxon>
        <taxon>Eubacteriales</taxon>
        <taxon>Clostridiaceae</taxon>
        <taxon>Oxobacter</taxon>
    </lineage>
</organism>
<dbReference type="PROSITE" id="PS00868">
    <property type="entry name" value="CYS_MET_METAB_PP"/>
    <property type="match status" value="1"/>
</dbReference>
<dbReference type="CDD" id="cd00614">
    <property type="entry name" value="CGS_like"/>
    <property type="match status" value="1"/>
</dbReference>
<dbReference type="InterPro" id="IPR015421">
    <property type="entry name" value="PyrdxlP-dep_Trfase_major"/>
</dbReference>
<dbReference type="STRING" id="36849.OXPF_25150"/>
<evidence type="ECO:0000256" key="7">
    <source>
        <dbReference type="ARBA" id="ARBA00047175"/>
    </source>
</evidence>
<dbReference type="EMBL" id="LKET01000032">
    <property type="protein sequence ID" value="KPU44345.1"/>
    <property type="molecule type" value="Genomic_DNA"/>
</dbReference>
<dbReference type="PIRSF" id="PIRSF001434">
    <property type="entry name" value="CGS"/>
    <property type="match status" value="1"/>
</dbReference>
<gene>
    <name evidence="13" type="primary">mdeA_2</name>
    <name evidence="13" type="ORF">OXPF_25150</name>
</gene>
<comment type="catalytic activity">
    <reaction evidence="9">
        <text>L-homocysteine + H2O = 2-oxobutanoate + hydrogen sulfide + NH4(+) + H(+)</text>
        <dbReference type="Rhea" id="RHEA:14501"/>
        <dbReference type="ChEBI" id="CHEBI:15377"/>
        <dbReference type="ChEBI" id="CHEBI:15378"/>
        <dbReference type="ChEBI" id="CHEBI:16763"/>
        <dbReference type="ChEBI" id="CHEBI:28938"/>
        <dbReference type="ChEBI" id="CHEBI:29919"/>
        <dbReference type="ChEBI" id="CHEBI:58199"/>
        <dbReference type="EC" id="4.4.1.2"/>
    </reaction>
    <physiologicalReaction direction="left-to-right" evidence="9">
        <dbReference type="Rhea" id="RHEA:14502"/>
    </physiologicalReaction>
</comment>
<dbReference type="RefSeq" id="WP_054875525.1">
    <property type="nucleotide sequence ID" value="NZ_LKET01000032.1"/>
</dbReference>
<dbReference type="FunFam" id="3.40.640.10:FF:000046">
    <property type="entry name" value="Cystathionine gamma-lyase"/>
    <property type="match status" value="1"/>
</dbReference>
<dbReference type="AlphaFoldDB" id="A0A0P8W6L5"/>